<accession>A0A3M9YMZ2</accession>
<sequence>MPNDDILTDDYLAEVLAKEAADCSLKYSSVGLEAFRAEKKPANKLKPNKRFLQHIIKDTDRHNANLLAKETAESQARLKALEETEERQKRKSATPQDVRRRQMGDILSILGGRKADTKAASSRRSTDATSKRDSTSTSSRRRHRDGRSASPDQNDSKRRRRQEEREPDVEDRESQRKRSSHRDQRSMSPEDRSSHRRHRSRTPLSEVGADSKARRSDKGRRRTQTAEDRMSKYHRTSRDKSPAHGNARNHGPSGDLASERPERERRHGGGRLKSQNSRHALKDETLSDSDPLDDIIGPAPPPPIRTRGRGFQTGSSAMDKHFDASYDPKADVEMDETTGNWEEAVETFRDRHKWQQSQEQRLRAAGFGDEEIDKWKRGGERNEADVKWTKAGEKREWDRGKDGELKGLFSEDN</sequence>
<feature type="compositionally biased region" description="Basic and acidic residues" evidence="1">
    <location>
        <begin position="172"/>
        <end position="193"/>
    </location>
</feature>
<reference evidence="2 3" key="1">
    <citation type="submission" date="2018-10" db="EMBL/GenBank/DDBJ databases">
        <title>Genome sequence of Verticillium nonalfalfae VnAa140.</title>
        <authorList>
            <person name="Stajich J.E."/>
            <person name="Kasson M.T."/>
        </authorList>
    </citation>
    <scope>NUCLEOTIDE SEQUENCE [LARGE SCALE GENOMIC DNA]</scope>
    <source>
        <strain evidence="2 3">VnAa140</strain>
    </source>
</reference>
<evidence type="ECO:0008006" key="4">
    <source>
        <dbReference type="Google" id="ProtNLM"/>
    </source>
</evidence>
<feature type="compositionally biased region" description="Basic and acidic residues" evidence="1">
    <location>
        <begin position="257"/>
        <end position="267"/>
    </location>
</feature>
<dbReference type="STRING" id="1051616.A0A3M9YMZ2"/>
<evidence type="ECO:0000313" key="2">
    <source>
        <dbReference type="EMBL" id="RNJ60958.1"/>
    </source>
</evidence>
<comment type="caution">
    <text evidence="2">The sequence shown here is derived from an EMBL/GenBank/DDBJ whole genome shotgun (WGS) entry which is preliminary data.</text>
</comment>
<feature type="compositionally biased region" description="Basic and acidic residues" evidence="1">
    <location>
        <begin position="318"/>
        <end position="332"/>
    </location>
</feature>
<evidence type="ECO:0000313" key="3">
    <source>
        <dbReference type="Proteomes" id="UP000267145"/>
    </source>
</evidence>
<organism evidence="2 3">
    <name type="scientific">Verticillium nonalfalfae</name>
    <dbReference type="NCBI Taxonomy" id="1051616"/>
    <lineage>
        <taxon>Eukaryota</taxon>
        <taxon>Fungi</taxon>
        <taxon>Dikarya</taxon>
        <taxon>Ascomycota</taxon>
        <taxon>Pezizomycotina</taxon>
        <taxon>Sordariomycetes</taxon>
        <taxon>Hypocreomycetidae</taxon>
        <taxon>Glomerellales</taxon>
        <taxon>Plectosphaerellaceae</taxon>
        <taxon>Verticillium</taxon>
    </lineage>
</organism>
<dbReference type="Proteomes" id="UP000267145">
    <property type="component" value="Unassembled WGS sequence"/>
</dbReference>
<dbReference type="PANTHER" id="PTHR40132">
    <property type="entry name" value="PRE-MRNA-SPLICING FACTOR 38B"/>
    <property type="match status" value="1"/>
</dbReference>
<feature type="region of interest" description="Disordered" evidence="1">
    <location>
        <begin position="75"/>
        <end position="337"/>
    </location>
</feature>
<gene>
    <name evidence="2" type="ORF">D7B24_005046</name>
</gene>
<dbReference type="RefSeq" id="XP_028499116.1">
    <property type="nucleotide sequence ID" value="XM_028639209.1"/>
</dbReference>
<dbReference type="PANTHER" id="PTHR40132:SF1">
    <property type="entry name" value="PRE-MRNA-SPLICING FACTOR 38B"/>
    <property type="match status" value="1"/>
</dbReference>
<keyword evidence="3" id="KW-1185">Reference proteome</keyword>
<dbReference type="EMBL" id="RBVV01000003">
    <property type="protein sequence ID" value="RNJ60958.1"/>
    <property type="molecule type" value="Genomic_DNA"/>
</dbReference>
<dbReference type="AlphaFoldDB" id="A0A3M9YMZ2"/>
<feature type="compositionally biased region" description="Basic and acidic residues" evidence="1">
    <location>
        <begin position="224"/>
        <end position="242"/>
    </location>
</feature>
<evidence type="ECO:0000256" key="1">
    <source>
        <dbReference type="SAM" id="MobiDB-lite"/>
    </source>
</evidence>
<proteinExistence type="predicted"/>
<dbReference type="GeneID" id="39608735"/>
<protein>
    <recommendedName>
        <fullName evidence="4">Pre-mRNA-splicing factor 38B</fullName>
    </recommendedName>
</protein>
<feature type="compositionally biased region" description="Basic and acidic residues" evidence="1">
    <location>
        <begin position="79"/>
        <end position="88"/>
    </location>
</feature>
<feature type="compositionally biased region" description="Basic and acidic residues" evidence="1">
    <location>
        <begin position="124"/>
        <end position="134"/>
    </location>
</feature>
<name>A0A3M9YMZ2_9PEZI</name>